<proteinExistence type="inferred from homology"/>
<feature type="transmembrane region" description="Helical" evidence="10">
    <location>
        <begin position="158"/>
        <end position="179"/>
    </location>
</feature>
<comment type="caution">
    <text evidence="10">Lacks conserved residue(s) required for the propagation of feature annotation.</text>
</comment>
<protein>
    <recommendedName>
        <fullName evidence="10">Bidirectional sugar transporter SWEET</fullName>
    </recommendedName>
</protein>
<evidence type="ECO:0000256" key="6">
    <source>
        <dbReference type="ARBA" id="ARBA00022692"/>
    </source>
</evidence>
<dbReference type="InterPro" id="IPR004316">
    <property type="entry name" value="SWEET_rpt"/>
</dbReference>
<evidence type="ECO:0000256" key="5">
    <source>
        <dbReference type="ARBA" id="ARBA00022597"/>
    </source>
</evidence>
<evidence type="ECO:0000256" key="3">
    <source>
        <dbReference type="ARBA" id="ARBA00022448"/>
    </source>
</evidence>
<gene>
    <name evidence="11" type="ORF">MUK42_02322</name>
</gene>
<keyword evidence="3 10" id="KW-0813">Transport</keyword>
<dbReference type="InterPro" id="IPR047664">
    <property type="entry name" value="SWEET"/>
</dbReference>
<keyword evidence="9 10" id="KW-0472">Membrane</keyword>
<comment type="subcellular location">
    <subcellularLocation>
        <location evidence="1">Cell membrane</location>
        <topology evidence="1">Multi-pass membrane protein</topology>
    </subcellularLocation>
</comment>
<dbReference type="GO" id="GO:0005886">
    <property type="term" value="C:plasma membrane"/>
    <property type="evidence" value="ECO:0007669"/>
    <property type="project" value="UniProtKB-SubCell"/>
</dbReference>
<accession>A0A9E7EQJ3</accession>
<dbReference type="Gene3D" id="1.20.1280.290">
    <property type="match status" value="1"/>
</dbReference>
<dbReference type="PANTHER" id="PTHR10791:SF120">
    <property type="entry name" value="BIDIRECTIONAL SUGAR TRANSPORTER SWEET17"/>
    <property type="match status" value="1"/>
</dbReference>
<dbReference type="EMBL" id="CP097503">
    <property type="protein sequence ID" value="URD80992.1"/>
    <property type="molecule type" value="Genomic_DNA"/>
</dbReference>
<evidence type="ECO:0000313" key="11">
    <source>
        <dbReference type="EMBL" id="URD80992.1"/>
    </source>
</evidence>
<evidence type="ECO:0000256" key="7">
    <source>
        <dbReference type="ARBA" id="ARBA00022737"/>
    </source>
</evidence>
<feature type="transmembrane region" description="Helical" evidence="10">
    <location>
        <begin position="62"/>
        <end position="80"/>
    </location>
</feature>
<evidence type="ECO:0000256" key="4">
    <source>
        <dbReference type="ARBA" id="ARBA00022475"/>
    </source>
</evidence>
<evidence type="ECO:0000256" key="2">
    <source>
        <dbReference type="ARBA" id="ARBA00007809"/>
    </source>
</evidence>
<feature type="transmembrane region" description="Helical" evidence="10">
    <location>
        <begin position="20"/>
        <end position="42"/>
    </location>
</feature>
<keyword evidence="6 10" id="KW-0812">Transmembrane</keyword>
<keyword evidence="8 10" id="KW-1133">Transmembrane helix</keyword>
<organism evidence="11 12">
    <name type="scientific">Musa troglodytarum</name>
    <name type="common">fe'i banana</name>
    <dbReference type="NCBI Taxonomy" id="320322"/>
    <lineage>
        <taxon>Eukaryota</taxon>
        <taxon>Viridiplantae</taxon>
        <taxon>Streptophyta</taxon>
        <taxon>Embryophyta</taxon>
        <taxon>Tracheophyta</taxon>
        <taxon>Spermatophyta</taxon>
        <taxon>Magnoliopsida</taxon>
        <taxon>Liliopsida</taxon>
        <taxon>Zingiberales</taxon>
        <taxon>Musaceae</taxon>
        <taxon>Musa</taxon>
    </lineage>
</organism>
<evidence type="ECO:0000256" key="10">
    <source>
        <dbReference type="RuleBase" id="RU910715"/>
    </source>
</evidence>
<sequence length="257" mass="28001">MNSDFRQCGEPLLAQTWRNLGFVQVTCLFIYVLHLSTLLSIFFLTLTPLTRLLAHPSSAMEASLLFVGVVGNVISVLVFASPINTFRRIVRNRSTEDFEPSPYVITLLNSSLWVYYGITKPGGLLIVTVNGVGVVMEAVYVALFLLYSAPPLKAKTAVLVAALDVGFFGAVALVTRLAVHGSSRVVVIGLVCAFLNVLMYGSPLCAMIPNGIGFILGTSQLILYMIYMNSEASNLPGESYRESQQQRLIVTNNEANI</sequence>
<dbReference type="Pfam" id="PF03083">
    <property type="entry name" value="MtN3_slv"/>
    <property type="match status" value="1"/>
</dbReference>
<comment type="function">
    <text evidence="10">Mediates both low-affinity uptake and efflux of sugar across the membrane.</text>
</comment>
<comment type="similarity">
    <text evidence="2 10">Belongs to the SWEET sugar transporter family.</text>
</comment>
<dbReference type="FunFam" id="1.20.1280.290:FF:000001">
    <property type="entry name" value="Bidirectional sugar transporter SWEET"/>
    <property type="match status" value="1"/>
</dbReference>
<evidence type="ECO:0000256" key="8">
    <source>
        <dbReference type="ARBA" id="ARBA00022989"/>
    </source>
</evidence>
<keyword evidence="4" id="KW-1003">Cell membrane</keyword>
<reference evidence="11" key="1">
    <citation type="submission" date="2022-05" db="EMBL/GenBank/DDBJ databases">
        <title>The Musa troglodytarum L. genome provides insights into the mechanism of non-climacteric behaviour and enrichment of carotenoids.</title>
        <authorList>
            <person name="Wang J."/>
        </authorList>
    </citation>
    <scope>NUCLEOTIDE SEQUENCE</scope>
    <source>
        <tissue evidence="11">Leaf</tissue>
    </source>
</reference>
<feature type="transmembrane region" description="Helical" evidence="10">
    <location>
        <begin position="185"/>
        <end position="201"/>
    </location>
</feature>
<dbReference type="OrthoDB" id="409725at2759"/>
<keyword evidence="7" id="KW-0677">Repeat</keyword>
<dbReference type="AlphaFoldDB" id="A0A9E7EQJ3"/>
<evidence type="ECO:0000256" key="1">
    <source>
        <dbReference type="ARBA" id="ARBA00004651"/>
    </source>
</evidence>
<evidence type="ECO:0000256" key="9">
    <source>
        <dbReference type="ARBA" id="ARBA00023136"/>
    </source>
</evidence>
<feature type="transmembrane region" description="Helical" evidence="10">
    <location>
        <begin position="124"/>
        <end position="146"/>
    </location>
</feature>
<name>A0A9E7EQJ3_9LILI</name>
<dbReference type="PANTHER" id="PTHR10791">
    <property type="entry name" value="RAG1-ACTIVATING PROTEIN 1"/>
    <property type="match status" value="1"/>
</dbReference>
<keyword evidence="5 10" id="KW-0762">Sugar transport</keyword>
<evidence type="ECO:0000313" key="12">
    <source>
        <dbReference type="Proteomes" id="UP001055439"/>
    </source>
</evidence>
<dbReference type="Proteomes" id="UP001055439">
    <property type="component" value="Chromosome 10"/>
</dbReference>
<keyword evidence="12" id="KW-1185">Reference proteome</keyword>
<dbReference type="GO" id="GO:0051119">
    <property type="term" value="F:sugar transmembrane transporter activity"/>
    <property type="evidence" value="ECO:0007669"/>
    <property type="project" value="InterPro"/>
</dbReference>